<dbReference type="GO" id="GO:0004312">
    <property type="term" value="F:fatty acid synthase activity"/>
    <property type="evidence" value="ECO:0007669"/>
    <property type="project" value="TreeGrafter"/>
</dbReference>
<dbReference type="CDD" id="cd00833">
    <property type="entry name" value="PKS"/>
    <property type="match status" value="1"/>
</dbReference>
<dbReference type="InterPro" id="IPR014031">
    <property type="entry name" value="Ketoacyl_synth_C"/>
</dbReference>
<reference evidence="5" key="1">
    <citation type="journal article" date="2017" name="J. Eukaryot. Microbiol.">
        <title>Role of Modular Polyketide Synthases in the Production of Polyether Ladder Compounds in Ciguatoxin-producing Gambierdiscus polynesiensis and G.excentricus (Dinophyceae).</title>
        <authorList>
            <person name="Kohli G.S."/>
            <person name="Campbell K."/>
            <person name="John U."/>
            <person name="Smith K.F."/>
            <person name="Fraga S."/>
            <person name="Rhodes L.L."/>
            <person name="Murray S.A."/>
        </authorList>
    </citation>
    <scope>NUCLEOTIDE SEQUENCE</scope>
    <source>
        <strain evidence="5">Contig_5678</strain>
    </source>
</reference>
<dbReference type="PROSITE" id="PS52004">
    <property type="entry name" value="KS3_2"/>
    <property type="match status" value="1"/>
</dbReference>
<dbReference type="InterPro" id="IPR030834">
    <property type="entry name" value="PKS_assoc_dom"/>
</dbReference>
<dbReference type="PANTHER" id="PTHR43775">
    <property type="entry name" value="FATTY ACID SYNTHASE"/>
    <property type="match status" value="1"/>
</dbReference>
<dbReference type="AlphaFoldDB" id="A0A1S6K836"/>
<proteinExistence type="inferred from homology"/>
<dbReference type="InterPro" id="IPR050091">
    <property type="entry name" value="PKS_NRPS_Biosynth_Enz"/>
</dbReference>
<evidence type="ECO:0000259" key="4">
    <source>
        <dbReference type="PROSITE" id="PS52004"/>
    </source>
</evidence>
<keyword evidence="1" id="KW-0596">Phosphopantetheine</keyword>
<dbReference type="InterPro" id="IPR014030">
    <property type="entry name" value="Ketoacyl_synth_N"/>
</dbReference>
<dbReference type="SMART" id="SM00825">
    <property type="entry name" value="PKS_KS"/>
    <property type="match status" value="1"/>
</dbReference>
<dbReference type="GO" id="GO:0006633">
    <property type="term" value="P:fatty acid biosynthetic process"/>
    <property type="evidence" value="ECO:0007669"/>
    <property type="project" value="TreeGrafter"/>
</dbReference>
<evidence type="ECO:0000256" key="3">
    <source>
        <dbReference type="RuleBase" id="RU003694"/>
    </source>
</evidence>
<dbReference type="InterPro" id="IPR020841">
    <property type="entry name" value="PKS_Beta-ketoAc_synthase_dom"/>
</dbReference>
<keyword evidence="2" id="KW-0597">Phosphoprotein</keyword>
<feature type="domain" description="Ketosynthase family 3 (KS3)" evidence="4">
    <location>
        <begin position="361"/>
        <end position="785"/>
    </location>
</feature>
<dbReference type="Pfam" id="PF00109">
    <property type="entry name" value="ketoacyl-synt"/>
    <property type="match status" value="1"/>
</dbReference>
<dbReference type="InterPro" id="IPR016039">
    <property type="entry name" value="Thiolase-like"/>
</dbReference>
<dbReference type="EMBL" id="KX395773">
    <property type="protein sequence ID" value="AQS99191.1"/>
    <property type="molecule type" value="Transcribed_RNA"/>
</dbReference>
<dbReference type="SUPFAM" id="SSF53901">
    <property type="entry name" value="Thiolase-like"/>
    <property type="match status" value="1"/>
</dbReference>
<dbReference type="Pfam" id="PF02801">
    <property type="entry name" value="Ketoacyl-synt_C"/>
    <property type="match status" value="1"/>
</dbReference>
<sequence>MIPTHPALVQASPFCMACDWEPVINGLRPGCLVEIYGLTEEELGVFEADVNGQFGQLEYYTGGDLNRFYVCLISGISAYFEPKNVRPVSDARKPGDGGVKSSFDILMGPKTNAVVLGSEIASCIMEKGFGVVKICQNASTIQKTVDRIRTMGEEGCLARLPEEVEEHYLGIGCRGKVTWLDYELKQLASDAVLTGNDANLSYISQAFQPYSGDILNDWVDERTPALVCLSLTDEEEPEFPFPEPDDVVLGNFLQTHRRSLLRMVHFMGPGTAHVVLDIKDEEKIASIPKAPRMSLTLSAAPNTILLFRPDAYEYSCEVREETLMLVTNLLSQAPQMFLRSLEGDTSWLNKSGQGPPPPPGKENLYVINSVCRFPAFFDDQWHMFSGIKSACDCVVEIPFSRWDVHAYWTDNETSFEPWQTTTRHQSFVEGVEFFDNRHFELSNAEAGGMDPVQRLLLEAGCQSLAMIGITKKMTNRKAIHAGFAVGNDKLDWTSVPKTVNISGAQAGTGTALAIIANRFNFVFNMKGPSFVCDTACSASLASTHAVRLMMLQPQYDPLEFFLTMGAHLVLAAGPFIGCSQSHMSSPKGRCFTFNASADGYLRGEGISGYMLKFGDFKDDSDGILRSTMCGQDGRSASLTAPNGPAQEEMISRAIKAAHMTPPESTVWECHGTGTSLGDPIEIGAVRKVQIKMVRSEPLMLTSNKTNVGHLEGGAAMGGQVKCILQCKHARCCPTLHLRTLNPHLEHAAFEAIFQTEAACYHYAQGHSQVSSFGFGGTNGHAIFWGQNFSNQPDVFTLWQRRLESRKVPQVRAVGDNPDDWEADFPDIRECKQGTRYKVEMSPDDPEDKAVKWEMQEQEPQEDDEEEYFYAITGNFNEWQDDRMAGGDVDGVHVVFVQVPEGGELQFRFLKDGDEDKVLCPAIARCSRKTESILGPEKGLTNCWLICAAPEQEIRIELFVKGDARSVMWRFEKP</sequence>
<dbReference type="PANTHER" id="PTHR43775:SF37">
    <property type="entry name" value="SI:DKEY-61P9.11"/>
    <property type="match status" value="1"/>
</dbReference>
<dbReference type="NCBIfam" id="TIGR04556">
    <property type="entry name" value="PKS_assoc"/>
    <property type="match status" value="1"/>
</dbReference>
<dbReference type="Gene3D" id="3.40.47.10">
    <property type="match status" value="1"/>
</dbReference>
<organism evidence="5">
    <name type="scientific">Gambierdiscus excentricus</name>
    <dbReference type="NCBI Taxonomy" id="986170"/>
    <lineage>
        <taxon>Eukaryota</taxon>
        <taxon>Sar</taxon>
        <taxon>Alveolata</taxon>
        <taxon>Dinophyceae</taxon>
        <taxon>Gonyaulacales</taxon>
        <taxon>Pyrocystaceae</taxon>
        <taxon>Gambierdiscus</taxon>
    </lineage>
</organism>
<evidence type="ECO:0000256" key="1">
    <source>
        <dbReference type="ARBA" id="ARBA00022450"/>
    </source>
</evidence>
<accession>A0A1S6K836</accession>
<keyword evidence="3" id="KW-0808">Transferase</keyword>
<evidence type="ECO:0000313" key="5">
    <source>
        <dbReference type="EMBL" id="AQS99191.1"/>
    </source>
</evidence>
<evidence type="ECO:0000256" key="2">
    <source>
        <dbReference type="ARBA" id="ARBA00022553"/>
    </source>
</evidence>
<name>A0A1S6K836_9DINO</name>
<comment type="similarity">
    <text evidence="3">Belongs to the thiolase-like superfamily. Beta-ketoacyl-ACP synthases family.</text>
</comment>
<protein>
    <submittedName>
        <fullName evidence="5">Type I polyketide synthase</fullName>
    </submittedName>
</protein>